<comment type="cofactor">
    <cofactor evidence="1">
        <name>Ca(2+)</name>
        <dbReference type="ChEBI" id="CHEBI:29108"/>
    </cofactor>
</comment>
<dbReference type="PANTHER" id="PTHR12143">
    <property type="entry name" value="PEPTIDE N-GLYCANASE PNGASE -RELATED"/>
    <property type="match status" value="1"/>
</dbReference>
<organism evidence="6 7">
    <name type="scientific">Coprobacter fastidiosus</name>
    <dbReference type="NCBI Taxonomy" id="1099853"/>
    <lineage>
        <taxon>Bacteria</taxon>
        <taxon>Pseudomonadati</taxon>
        <taxon>Bacteroidota</taxon>
        <taxon>Bacteroidia</taxon>
        <taxon>Bacteroidales</taxon>
        <taxon>Barnesiellaceae</taxon>
        <taxon>Coprobacter</taxon>
    </lineage>
</organism>
<dbReference type="GO" id="GO:0005829">
    <property type="term" value="C:cytosol"/>
    <property type="evidence" value="ECO:0007669"/>
    <property type="project" value="TreeGrafter"/>
</dbReference>
<dbReference type="InterPro" id="IPR012939">
    <property type="entry name" value="Glyco_hydro_92"/>
</dbReference>
<dbReference type="Pfam" id="PF07971">
    <property type="entry name" value="Glyco_hydro_92"/>
    <property type="match status" value="1"/>
</dbReference>
<dbReference type="PANTHER" id="PTHR12143:SF43">
    <property type="entry name" value="PUTATIVE-RELATED"/>
    <property type="match status" value="1"/>
</dbReference>
<reference evidence="6 7" key="1">
    <citation type="journal article" date="2018" name="Nat. Biotechnol.">
        <title>A standardized bacterial taxonomy based on genome phylogeny substantially revises the tree of life.</title>
        <authorList>
            <person name="Parks D.H."/>
            <person name="Chuvochina M."/>
            <person name="Waite D.W."/>
            <person name="Rinke C."/>
            <person name="Skarshewski A."/>
            <person name="Chaumeil P.A."/>
            <person name="Hugenholtz P."/>
        </authorList>
    </citation>
    <scope>NUCLEOTIDE SEQUENCE [LARGE SCALE GENOMIC DNA]</scope>
    <source>
        <strain evidence="6">UBA11482</strain>
    </source>
</reference>
<evidence type="ECO:0000259" key="4">
    <source>
        <dbReference type="Pfam" id="PF07971"/>
    </source>
</evidence>
<comment type="caution">
    <text evidence="6">The sequence shown here is derived from an EMBL/GenBank/DDBJ whole genome shotgun (WGS) entry which is preliminary data.</text>
</comment>
<dbReference type="InterPro" id="IPR050883">
    <property type="entry name" value="PNGase"/>
</dbReference>
<dbReference type="AlphaFoldDB" id="A0A316RP06"/>
<accession>A0A316RP06</accession>
<dbReference type="InterPro" id="IPR014718">
    <property type="entry name" value="GH-type_carb-bd"/>
</dbReference>
<dbReference type="InterPro" id="IPR008928">
    <property type="entry name" value="6-hairpin_glycosidase_sf"/>
</dbReference>
<keyword evidence="6" id="KW-0378">Hydrolase</keyword>
<feature type="domain" description="Glycosyl hydrolase family 92" evidence="4">
    <location>
        <begin position="301"/>
        <end position="760"/>
    </location>
</feature>
<dbReference type="Gene3D" id="3.30.2080.10">
    <property type="entry name" value="GH92 mannosidase domain"/>
    <property type="match status" value="1"/>
</dbReference>
<dbReference type="InterPro" id="IPR005887">
    <property type="entry name" value="GH92_a_mannosidase_put"/>
</dbReference>
<dbReference type="FunFam" id="1.20.1050.60:FF:000001">
    <property type="entry name" value="Putative alpha-1,2-mannosidase"/>
    <property type="match status" value="1"/>
</dbReference>
<dbReference type="Proteomes" id="UP000262954">
    <property type="component" value="Unassembled WGS sequence"/>
</dbReference>
<dbReference type="FunFam" id="3.30.2080.10:FF:000001">
    <property type="entry name" value="Alpha-1,2-mannosidase subfamily"/>
    <property type="match status" value="1"/>
</dbReference>
<dbReference type="Gene3D" id="1.20.1610.10">
    <property type="entry name" value="alpha-1,2-mannosidases domains"/>
    <property type="match status" value="1"/>
</dbReference>
<dbReference type="EMBL" id="DNWC01000063">
    <property type="protein sequence ID" value="HBJ08323.1"/>
    <property type="molecule type" value="Genomic_DNA"/>
</dbReference>
<keyword evidence="3" id="KW-0106">Calcium</keyword>
<name>A0A316RP06_9BACT</name>
<evidence type="ECO:0000256" key="1">
    <source>
        <dbReference type="ARBA" id="ARBA00001913"/>
    </source>
</evidence>
<proteinExistence type="predicted"/>
<dbReference type="GO" id="GO:0006516">
    <property type="term" value="P:glycoprotein catabolic process"/>
    <property type="evidence" value="ECO:0007669"/>
    <property type="project" value="TreeGrafter"/>
</dbReference>
<feature type="domain" description="Glycosyl hydrolase family 92 N-terminal" evidence="5">
    <location>
        <begin position="44"/>
        <end position="295"/>
    </location>
</feature>
<evidence type="ECO:0000313" key="6">
    <source>
        <dbReference type="EMBL" id="HBJ08323.1"/>
    </source>
</evidence>
<dbReference type="NCBIfam" id="TIGR01180">
    <property type="entry name" value="aman2_put"/>
    <property type="match status" value="1"/>
</dbReference>
<gene>
    <name evidence="6" type="ORF">DDY73_04905</name>
</gene>
<dbReference type="GO" id="GO:0000224">
    <property type="term" value="F:peptide-N4-(N-acetyl-beta-glucosaminyl)asparagine amidase activity"/>
    <property type="evidence" value="ECO:0007669"/>
    <property type="project" value="TreeGrafter"/>
</dbReference>
<evidence type="ECO:0000259" key="5">
    <source>
        <dbReference type="Pfam" id="PF17678"/>
    </source>
</evidence>
<dbReference type="GO" id="GO:0005975">
    <property type="term" value="P:carbohydrate metabolic process"/>
    <property type="evidence" value="ECO:0007669"/>
    <property type="project" value="InterPro"/>
</dbReference>
<dbReference type="Gene3D" id="1.20.1050.60">
    <property type="entry name" value="alpha-1,2-mannosidase"/>
    <property type="match status" value="1"/>
</dbReference>
<dbReference type="InterPro" id="IPR041371">
    <property type="entry name" value="GH92_N"/>
</dbReference>
<protein>
    <submittedName>
        <fullName evidence="6">Glycoside hydrolase family 92 protein</fullName>
    </submittedName>
</protein>
<dbReference type="GO" id="GO:0030246">
    <property type="term" value="F:carbohydrate binding"/>
    <property type="evidence" value="ECO:0007669"/>
    <property type="project" value="InterPro"/>
</dbReference>
<evidence type="ECO:0000313" key="7">
    <source>
        <dbReference type="Proteomes" id="UP000262954"/>
    </source>
</evidence>
<dbReference type="SUPFAM" id="SSF48208">
    <property type="entry name" value="Six-hairpin glycosidases"/>
    <property type="match status" value="1"/>
</dbReference>
<dbReference type="Gene3D" id="2.70.98.10">
    <property type="match status" value="1"/>
</dbReference>
<evidence type="ECO:0000256" key="2">
    <source>
        <dbReference type="ARBA" id="ARBA00011245"/>
    </source>
</evidence>
<sequence>MDLEKLKFSILIIKHNNMKKTSFLILLSLSVSFFCSGKKSAVDYVNPMIGTALKGEGGTSPFVGTPFAMTEFMPQTRENKMGTMAYVYDDKSIMGFLASHQPTVWMGDYGYVSLMPQIGEKIKVLPEDRQIIFDHKQEKATPYYYSVNLPSENKKNIKAEISAASRCALFRFTFPKSNNARLIIQGINLNPKLNDWCNDYGPRLQKIKGWIKIDPDKNEIVGYNPDRQAAQIGPELPNFKGYFIIRFNKKIQNFGTWSESEIFKGKTEQTGTRMGAYVEFATANKEQVLAQISTSFISLEQARINMEKELPDWDFDRLCQMTKQAWNDKLSKIEVSGIEDNDKSIFYTALYHCYLFPREFSEYGKYYSAFDDKVHEGISYNDYSLWDTFRAFHPLMTLLEPELTGNWITGLLQMYKEGGWMPMWPNPSYTNIMIGTHADALIADAYMKGIRNYDTDLAYEAMRKNAMVPPNCDTQRRYGDRDRWTSFEARAGASFYHTIGYVPDDKTAESVSRTLEYAYDDWCIAQVAKEMGKMDDYKSLMQWSQNYKNIYNTEKGFMLPRKYNGEWIDLDDHNRHGFTEGSKWTYLFCVLQDIPGMIEMMGGKDAFVAKLDRNFNEDHYRHDNEPGHHYIYLYNYCGQPWKTQELIRKHTRINYRNTPDGVNGNDDCGQMSAWYIFSVMGFYPVTPGSNEFAIGAPQFPEIRITLNVNGKNKTLTIKAKNLSEKNKYIREIFIDNKQLNRPFINYFDLINAETIRFIMTDKPSNL</sequence>
<dbReference type="Pfam" id="PF17678">
    <property type="entry name" value="Glyco_hydro_92N"/>
    <property type="match status" value="1"/>
</dbReference>
<evidence type="ECO:0000256" key="3">
    <source>
        <dbReference type="ARBA" id="ARBA00022837"/>
    </source>
</evidence>
<comment type="subunit">
    <text evidence="2">Monomer.</text>
</comment>